<feature type="compositionally biased region" description="Basic residues" evidence="1">
    <location>
        <begin position="190"/>
        <end position="200"/>
    </location>
</feature>
<dbReference type="PROSITE" id="PS00036">
    <property type="entry name" value="BZIP_BASIC"/>
    <property type="match status" value="1"/>
</dbReference>
<evidence type="ECO:0000313" key="3">
    <source>
        <dbReference type="EMBL" id="KAJ7765249.1"/>
    </source>
</evidence>
<dbReference type="EMBL" id="JARKIB010000026">
    <property type="protein sequence ID" value="KAJ7765249.1"/>
    <property type="molecule type" value="Genomic_DNA"/>
</dbReference>
<feature type="domain" description="BZIP" evidence="2">
    <location>
        <begin position="18"/>
        <end position="31"/>
    </location>
</feature>
<feature type="compositionally biased region" description="Low complexity" evidence="1">
    <location>
        <begin position="111"/>
        <end position="121"/>
    </location>
</feature>
<dbReference type="Proteomes" id="UP001215598">
    <property type="component" value="Unassembled WGS sequence"/>
</dbReference>
<accession>A0AAD7NLI0</accession>
<comment type="caution">
    <text evidence="3">The sequence shown here is derived from an EMBL/GenBank/DDBJ whole genome shotgun (WGS) entry which is preliminary data.</text>
</comment>
<dbReference type="CDD" id="cd14686">
    <property type="entry name" value="bZIP"/>
    <property type="match status" value="1"/>
</dbReference>
<feature type="region of interest" description="Disordered" evidence="1">
    <location>
        <begin position="99"/>
        <end position="365"/>
    </location>
</feature>
<feature type="compositionally biased region" description="Gly residues" evidence="1">
    <location>
        <begin position="232"/>
        <end position="244"/>
    </location>
</feature>
<dbReference type="GO" id="GO:0003700">
    <property type="term" value="F:DNA-binding transcription factor activity"/>
    <property type="evidence" value="ECO:0007669"/>
    <property type="project" value="InterPro"/>
</dbReference>
<gene>
    <name evidence="3" type="ORF">B0H16DRAFT_415091</name>
</gene>
<evidence type="ECO:0000256" key="1">
    <source>
        <dbReference type="SAM" id="MobiDB-lite"/>
    </source>
</evidence>
<feature type="compositionally biased region" description="Gly residues" evidence="1">
    <location>
        <begin position="304"/>
        <end position="316"/>
    </location>
</feature>
<dbReference type="InterPro" id="IPR004827">
    <property type="entry name" value="bZIP"/>
</dbReference>
<feature type="region of interest" description="Disordered" evidence="1">
    <location>
        <begin position="1"/>
        <end position="32"/>
    </location>
</feature>
<protein>
    <recommendedName>
        <fullName evidence="2">BZIP domain-containing protein</fullName>
    </recommendedName>
</protein>
<feature type="compositionally biased region" description="Low complexity" evidence="1">
    <location>
        <begin position="317"/>
        <end position="326"/>
    </location>
</feature>
<evidence type="ECO:0000313" key="4">
    <source>
        <dbReference type="Proteomes" id="UP001215598"/>
    </source>
</evidence>
<evidence type="ECO:0000259" key="2">
    <source>
        <dbReference type="PROSITE" id="PS00036"/>
    </source>
</evidence>
<name>A0AAD7NLI0_9AGAR</name>
<feature type="compositionally biased region" description="Gly residues" evidence="1">
    <location>
        <begin position="337"/>
        <end position="351"/>
    </location>
</feature>
<sequence>MSTAPASPARQESERPERSRNAKAQARHRAKRKAYIEELEETVTKLQTALGQFAYEQHAGAPTVLPPPLEKIRQLEAENARLAKQNDELHHMLADLGRGRPPMPMPMSFDPNGNGNPNGNGRRSCDDDDAGGGREYKRRKMDPHGGEAPYLVQSRPGSSHAHQGHPHPHGHAPLPPLTVPHRDSNSPGGLHHHPHPHQHHYAPPLSIPSHNHNHNGHPVFGVLDPNLANEHGGSGSGSGGGGNGPALHLPDAPPPRSASASQYDRDHTSSTPVSAVYDARHEEAPYDRLSSTPDSAGHTAPSAGGLGGSGAGGGGAFALPPFKFNPLPLPEGHAHDGGGVGVGVGGSGASGNGSWRPYGDSERGA</sequence>
<keyword evidence="4" id="KW-1185">Reference proteome</keyword>
<dbReference type="AlphaFoldDB" id="A0AAD7NLI0"/>
<dbReference type="Gene3D" id="1.20.5.170">
    <property type="match status" value="1"/>
</dbReference>
<reference evidence="3" key="1">
    <citation type="submission" date="2023-03" db="EMBL/GenBank/DDBJ databases">
        <title>Massive genome expansion in bonnet fungi (Mycena s.s.) driven by repeated elements and novel gene families across ecological guilds.</title>
        <authorList>
            <consortium name="Lawrence Berkeley National Laboratory"/>
            <person name="Harder C.B."/>
            <person name="Miyauchi S."/>
            <person name="Viragh M."/>
            <person name="Kuo A."/>
            <person name="Thoen E."/>
            <person name="Andreopoulos B."/>
            <person name="Lu D."/>
            <person name="Skrede I."/>
            <person name="Drula E."/>
            <person name="Henrissat B."/>
            <person name="Morin E."/>
            <person name="Kohler A."/>
            <person name="Barry K."/>
            <person name="LaButti K."/>
            <person name="Morin E."/>
            <person name="Salamov A."/>
            <person name="Lipzen A."/>
            <person name="Mereny Z."/>
            <person name="Hegedus B."/>
            <person name="Baldrian P."/>
            <person name="Stursova M."/>
            <person name="Weitz H."/>
            <person name="Taylor A."/>
            <person name="Grigoriev I.V."/>
            <person name="Nagy L.G."/>
            <person name="Martin F."/>
            <person name="Kauserud H."/>
        </authorList>
    </citation>
    <scope>NUCLEOTIDE SEQUENCE</scope>
    <source>
        <strain evidence="3">CBHHK182m</strain>
    </source>
</reference>
<feature type="compositionally biased region" description="Basic and acidic residues" evidence="1">
    <location>
        <begin position="11"/>
        <end position="20"/>
    </location>
</feature>
<organism evidence="3 4">
    <name type="scientific">Mycena metata</name>
    <dbReference type="NCBI Taxonomy" id="1033252"/>
    <lineage>
        <taxon>Eukaryota</taxon>
        <taxon>Fungi</taxon>
        <taxon>Dikarya</taxon>
        <taxon>Basidiomycota</taxon>
        <taxon>Agaricomycotina</taxon>
        <taxon>Agaricomycetes</taxon>
        <taxon>Agaricomycetidae</taxon>
        <taxon>Agaricales</taxon>
        <taxon>Marasmiineae</taxon>
        <taxon>Mycenaceae</taxon>
        <taxon>Mycena</taxon>
    </lineage>
</organism>
<proteinExistence type="predicted"/>